<sequence length="138" mass="15511">MKALFPLLALLLPFCVYQAVHAQETPELSKDYDYLTRMHVPSAVVRCVAAFDHWVEFTPKYDTFIVPDRRVLSAKIESDSPVFSVGNPIPVDTIVIMRAFAKARGKPQWTRVDSRCGVRDGRVVGVALTPDVKPKIVR</sequence>
<keyword evidence="1" id="KW-0732">Signal</keyword>
<evidence type="ECO:0000313" key="3">
    <source>
        <dbReference type="Proteomes" id="UP000027466"/>
    </source>
</evidence>
<reference evidence="2 3" key="1">
    <citation type="submission" date="2014-03" db="EMBL/GenBank/DDBJ databases">
        <title>Draft Genome Sequences of Four Burkholderia Strains.</title>
        <authorList>
            <person name="Liu X.Y."/>
            <person name="Li C.X."/>
            <person name="Xu J.H."/>
        </authorList>
    </citation>
    <scope>NUCLEOTIDE SEQUENCE [LARGE SCALE GENOMIC DNA]</scope>
    <source>
        <strain evidence="2 3">DSM 50014</strain>
    </source>
</reference>
<keyword evidence="3" id="KW-1185">Reference proteome</keyword>
<dbReference type="NCBIfam" id="NF047384">
    <property type="entry name" value="BspC_dom"/>
    <property type="match status" value="1"/>
</dbReference>
<name>A0A069PEJ4_9BURK</name>
<gene>
    <name evidence="2" type="ORF">BG61_02785</name>
</gene>
<accession>A0A069PEJ4</accession>
<feature type="signal peptide" evidence="1">
    <location>
        <begin position="1"/>
        <end position="22"/>
    </location>
</feature>
<protein>
    <submittedName>
        <fullName evidence="2">Uncharacterized protein</fullName>
    </submittedName>
</protein>
<organism evidence="2 3">
    <name type="scientific">Caballeronia glathei</name>
    <dbReference type="NCBI Taxonomy" id="60547"/>
    <lineage>
        <taxon>Bacteria</taxon>
        <taxon>Pseudomonadati</taxon>
        <taxon>Pseudomonadota</taxon>
        <taxon>Betaproteobacteria</taxon>
        <taxon>Burkholderiales</taxon>
        <taxon>Burkholderiaceae</taxon>
        <taxon>Caballeronia</taxon>
    </lineage>
</organism>
<feature type="chain" id="PRO_5001667101" evidence="1">
    <location>
        <begin position="23"/>
        <end position="138"/>
    </location>
</feature>
<comment type="caution">
    <text evidence="2">The sequence shown here is derived from an EMBL/GenBank/DDBJ whole genome shotgun (WGS) entry which is preliminary data.</text>
</comment>
<dbReference type="AlphaFoldDB" id="A0A069PEJ4"/>
<proteinExistence type="predicted"/>
<evidence type="ECO:0000256" key="1">
    <source>
        <dbReference type="SAM" id="SignalP"/>
    </source>
</evidence>
<dbReference type="EMBL" id="JFHC01000101">
    <property type="protein sequence ID" value="KDR38214.1"/>
    <property type="molecule type" value="Genomic_DNA"/>
</dbReference>
<dbReference type="Proteomes" id="UP000027466">
    <property type="component" value="Unassembled WGS sequence"/>
</dbReference>
<dbReference type="InterPro" id="IPR059225">
    <property type="entry name" value="BspC"/>
</dbReference>
<evidence type="ECO:0000313" key="2">
    <source>
        <dbReference type="EMBL" id="KDR38214.1"/>
    </source>
</evidence>
<dbReference type="RefSeq" id="WP_035940135.1">
    <property type="nucleotide sequence ID" value="NZ_CADFFX010000018.1"/>
</dbReference>